<reference evidence="2" key="1">
    <citation type="journal article" date="2014" name="Front. Microbiol.">
        <title>High frequency of phylogenetically diverse reductive dehalogenase-homologous genes in deep subseafloor sedimentary metagenomes.</title>
        <authorList>
            <person name="Kawai M."/>
            <person name="Futagami T."/>
            <person name="Toyoda A."/>
            <person name="Takaki Y."/>
            <person name="Nishi S."/>
            <person name="Hori S."/>
            <person name="Arai W."/>
            <person name="Tsubouchi T."/>
            <person name="Morono Y."/>
            <person name="Uchiyama I."/>
            <person name="Ito T."/>
            <person name="Fujiyama A."/>
            <person name="Inagaki F."/>
            <person name="Takami H."/>
        </authorList>
    </citation>
    <scope>NUCLEOTIDE SEQUENCE</scope>
    <source>
        <strain evidence="2">Expedition CK06-06</strain>
    </source>
</reference>
<dbReference type="PANTHER" id="PTHR42693">
    <property type="entry name" value="ARYLSULFATASE FAMILY MEMBER"/>
    <property type="match status" value="1"/>
</dbReference>
<evidence type="ECO:0000313" key="2">
    <source>
        <dbReference type="EMBL" id="GAJ16790.1"/>
    </source>
</evidence>
<sequence length="127" mass="13387">IENADAAIGVLVGWLKEQGIYESTLLVITADHGMTGMDHGDGTIPGNRLIPLILCGPGVMENGKIYSAEIIDIASTITGLFGIEPPQNAEGEALTFVQVQVLSLLSPVSGVVLGEDPVFQWSEIQDV</sequence>
<dbReference type="GO" id="GO:0004065">
    <property type="term" value="F:arylsulfatase activity"/>
    <property type="evidence" value="ECO:0007669"/>
    <property type="project" value="TreeGrafter"/>
</dbReference>
<dbReference type="InterPro" id="IPR002591">
    <property type="entry name" value="Phosphodiest/P_Trfase"/>
</dbReference>
<dbReference type="InterPro" id="IPR017850">
    <property type="entry name" value="Alkaline_phosphatase_core_sf"/>
</dbReference>
<accession>X1VXX2</accession>
<feature type="non-terminal residue" evidence="2">
    <location>
        <position position="127"/>
    </location>
</feature>
<dbReference type="EMBL" id="BARW01040210">
    <property type="protein sequence ID" value="GAJ16790.1"/>
    <property type="molecule type" value="Genomic_DNA"/>
</dbReference>
<evidence type="ECO:0000256" key="1">
    <source>
        <dbReference type="ARBA" id="ARBA00008779"/>
    </source>
</evidence>
<dbReference type="SUPFAM" id="SSF53649">
    <property type="entry name" value="Alkaline phosphatase-like"/>
    <property type="match status" value="1"/>
</dbReference>
<dbReference type="PANTHER" id="PTHR42693:SF33">
    <property type="entry name" value="ARYLSULFATASE"/>
    <property type="match status" value="1"/>
</dbReference>
<comment type="caution">
    <text evidence="2">The sequence shown here is derived from an EMBL/GenBank/DDBJ whole genome shotgun (WGS) entry which is preliminary data.</text>
</comment>
<organism evidence="2">
    <name type="scientific">marine sediment metagenome</name>
    <dbReference type="NCBI Taxonomy" id="412755"/>
    <lineage>
        <taxon>unclassified sequences</taxon>
        <taxon>metagenomes</taxon>
        <taxon>ecological metagenomes</taxon>
    </lineage>
</organism>
<protein>
    <recommendedName>
        <fullName evidence="3">Sulfatase N-terminal domain-containing protein</fullName>
    </recommendedName>
</protein>
<dbReference type="Gene3D" id="3.40.720.10">
    <property type="entry name" value="Alkaline Phosphatase, subunit A"/>
    <property type="match status" value="1"/>
</dbReference>
<proteinExistence type="inferred from homology"/>
<evidence type="ECO:0008006" key="3">
    <source>
        <dbReference type="Google" id="ProtNLM"/>
    </source>
</evidence>
<comment type="similarity">
    <text evidence="1">Belongs to the sulfatase family.</text>
</comment>
<dbReference type="InterPro" id="IPR050738">
    <property type="entry name" value="Sulfatase"/>
</dbReference>
<dbReference type="AlphaFoldDB" id="X1VXX2"/>
<name>X1VXX2_9ZZZZ</name>
<feature type="non-terminal residue" evidence="2">
    <location>
        <position position="1"/>
    </location>
</feature>
<dbReference type="Pfam" id="PF01663">
    <property type="entry name" value="Phosphodiest"/>
    <property type="match status" value="1"/>
</dbReference>
<gene>
    <name evidence="2" type="ORF">S12H4_60887</name>
</gene>